<dbReference type="AlphaFoldDB" id="A0A3P7WRE3"/>
<protein>
    <submittedName>
        <fullName evidence="1">Uncharacterized protein</fullName>
    </submittedName>
</protein>
<dbReference type="EMBL" id="UZAG01003872">
    <property type="protein sequence ID" value="VDO16005.1"/>
    <property type="molecule type" value="Genomic_DNA"/>
</dbReference>
<dbReference type="Proteomes" id="UP000280834">
    <property type="component" value="Unassembled WGS sequence"/>
</dbReference>
<evidence type="ECO:0000313" key="1">
    <source>
        <dbReference type="EMBL" id="VDO16005.1"/>
    </source>
</evidence>
<dbReference type="PROSITE" id="PS51257">
    <property type="entry name" value="PROKAR_LIPOPROTEIN"/>
    <property type="match status" value="1"/>
</dbReference>
<sequence>MAGLMFKNELILFKRSGCLQPSVSCLVMLSSACLRTLRVLTIVKVQEVILINKFRSII</sequence>
<accession>A0A3P7WRE3</accession>
<name>A0A3P7WRE3_9BILA</name>
<organism evidence="1 2">
    <name type="scientific">Brugia timori</name>
    <dbReference type="NCBI Taxonomy" id="42155"/>
    <lineage>
        <taxon>Eukaryota</taxon>
        <taxon>Metazoa</taxon>
        <taxon>Ecdysozoa</taxon>
        <taxon>Nematoda</taxon>
        <taxon>Chromadorea</taxon>
        <taxon>Rhabditida</taxon>
        <taxon>Spirurina</taxon>
        <taxon>Spiruromorpha</taxon>
        <taxon>Filarioidea</taxon>
        <taxon>Onchocercidae</taxon>
        <taxon>Brugia</taxon>
    </lineage>
</organism>
<keyword evidence="2" id="KW-1185">Reference proteome</keyword>
<evidence type="ECO:0000313" key="2">
    <source>
        <dbReference type="Proteomes" id="UP000280834"/>
    </source>
</evidence>
<gene>
    <name evidence="1" type="ORF">BTMF_LOCUS4050</name>
</gene>
<reference evidence="1 2" key="1">
    <citation type="submission" date="2018-11" db="EMBL/GenBank/DDBJ databases">
        <authorList>
            <consortium name="Pathogen Informatics"/>
        </authorList>
    </citation>
    <scope>NUCLEOTIDE SEQUENCE [LARGE SCALE GENOMIC DNA]</scope>
</reference>
<proteinExistence type="predicted"/>